<gene>
    <name evidence="2" type="ORF">AVEN_248044_1</name>
</gene>
<feature type="region of interest" description="Disordered" evidence="1">
    <location>
        <begin position="40"/>
        <end position="88"/>
    </location>
</feature>
<accession>A0A4Y2HKJ1</accession>
<evidence type="ECO:0000313" key="3">
    <source>
        <dbReference type="Proteomes" id="UP000499080"/>
    </source>
</evidence>
<evidence type="ECO:0000256" key="1">
    <source>
        <dbReference type="SAM" id="MobiDB-lite"/>
    </source>
</evidence>
<dbReference type="EMBL" id="BGPR01001998">
    <property type="protein sequence ID" value="GBM65862.1"/>
    <property type="molecule type" value="Genomic_DNA"/>
</dbReference>
<protein>
    <submittedName>
        <fullName evidence="2">Uncharacterized protein</fullName>
    </submittedName>
</protein>
<dbReference type="AlphaFoldDB" id="A0A4Y2HKJ1"/>
<dbReference type="Proteomes" id="UP000499080">
    <property type="component" value="Unassembled WGS sequence"/>
</dbReference>
<comment type="caution">
    <text evidence="2">The sequence shown here is derived from an EMBL/GenBank/DDBJ whole genome shotgun (WGS) entry which is preliminary data.</text>
</comment>
<feature type="compositionally biased region" description="Polar residues" evidence="1">
    <location>
        <begin position="40"/>
        <end position="49"/>
    </location>
</feature>
<organism evidence="2 3">
    <name type="scientific">Araneus ventricosus</name>
    <name type="common">Orbweaver spider</name>
    <name type="synonym">Epeira ventricosa</name>
    <dbReference type="NCBI Taxonomy" id="182803"/>
    <lineage>
        <taxon>Eukaryota</taxon>
        <taxon>Metazoa</taxon>
        <taxon>Ecdysozoa</taxon>
        <taxon>Arthropoda</taxon>
        <taxon>Chelicerata</taxon>
        <taxon>Arachnida</taxon>
        <taxon>Araneae</taxon>
        <taxon>Araneomorphae</taxon>
        <taxon>Entelegynae</taxon>
        <taxon>Araneoidea</taxon>
        <taxon>Araneidae</taxon>
        <taxon>Araneus</taxon>
    </lineage>
</organism>
<reference evidence="2 3" key="1">
    <citation type="journal article" date="2019" name="Sci. Rep.">
        <title>Orb-weaving spider Araneus ventricosus genome elucidates the spidroin gene catalogue.</title>
        <authorList>
            <person name="Kono N."/>
            <person name="Nakamura H."/>
            <person name="Ohtoshi R."/>
            <person name="Moran D.A.P."/>
            <person name="Shinohara A."/>
            <person name="Yoshida Y."/>
            <person name="Fujiwara M."/>
            <person name="Mori M."/>
            <person name="Tomita M."/>
            <person name="Arakawa K."/>
        </authorList>
    </citation>
    <scope>NUCLEOTIDE SEQUENCE [LARGE SCALE GENOMIC DNA]</scope>
</reference>
<name>A0A4Y2HKJ1_ARAVE</name>
<proteinExistence type="predicted"/>
<evidence type="ECO:0000313" key="2">
    <source>
        <dbReference type="EMBL" id="GBM65862.1"/>
    </source>
</evidence>
<sequence length="97" mass="11151">MYGENTPTSRIMEKDALFTNIQERPNTFNRKNTTLAQISNTSKRQITNDNSNSSNNSAQCLAADQLAMRTRHQRHSSRSEDVPNRSNTFKVRARCYL</sequence>
<keyword evidence="3" id="KW-1185">Reference proteome</keyword>